<sequence length="140" mass="15861">MKRTVFVDTDIILDILTSREPFYQPAARLFTLVERGEIKACVSSLTFANLFYILRKELSSPKAIEVLKKLRQLVTVLAVDDKIIGLALNTGFNDFEDAIQYQTALSKEIAWLITRNIKDYRKPVLTVCTAEEFLASRASA</sequence>
<evidence type="ECO:0000313" key="3">
    <source>
        <dbReference type="Proteomes" id="UP000007721"/>
    </source>
</evidence>
<organism evidence="2 3">
    <name type="scientific">Geotalea daltonii (strain DSM 22248 / JCM 15807 / FRC-32)</name>
    <name type="common">Geobacter daltonii</name>
    <dbReference type="NCBI Taxonomy" id="316067"/>
    <lineage>
        <taxon>Bacteria</taxon>
        <taxon>Pseudomonadati</taxon>
        <taxon>Thermodesulfobacteriota</taxon>
        <taxon>Desulfuromonadia</taxon>
        <taxon>Geobacterales</taxon>
        <taxon>Geobacteraceae</taxon>
        <taxon>Geotalea</taxon>
    </lineage>
</organism>
<dbReference type="Proteomes" id="UP000007721">
    <property type="component" value="Chromosome"/>
</dbReference>
<dbReference type="eggNOG" id="COG1848">
    <property type="taxonomic scope" value="Bacteria"/>
</dbReference>
<keyword evidence="3" id="KW-1185">Reference proteome</keyword>
<dbReference type="Gene3D" id="3.40.50.1010">
    <property type="entry name" value="5'-nuclease"/>
    <property type="match status" value="1"/>
</dbReference>
<evidence type="ECO:0000313" key="2">
    <source>
        <dbReference type="EMBL" id="ACM20118.1"/>
    </source>
</evidence>
<protein>
    <submittedName>
        <fullName evidence="2">Toxin, PIN family</fullName>
    </submittedName>
</protein>
<dbReference type="KEGG" id="geo:Geob_1760"/>
<accession>B9M6Q8</accession>
<dbReference type="InterPro" id="IPR002716">
    <property type="entry name" value="PIN_dom"/>
</dbReference>
<dbReference type="AlphaFoldDB" id="B9M6Q8"/>
<gene>
    <name evidence="2" type="ordered locus">Geob_1760</name>
</gene>
<dbReference type="HOGENOM" id="CLU_124456_3_0_7"/>
<evidence type="ECO:0000259" key="1">
    <source>
        <dbReference type="Pfam" id="PF13470"/>
    </source>
</evidence>
<dbReference type="OrthoDB" id="3232645at2"/>
<feature type="domain" description="PIN" evidence="1">
    <location>
        <begin position="5"/>
        <end position="118"/>
    </location>
</feature>
<dbReference type="STRING" id="316067.Geob_1760"/>
<dbReference type="EMBL" id="CP001390">
    <property type="protein sequence ID" value="ACM20118.1"/>
    <property type="molecule type" value="Genomic_DNA"/>
</dbReference>
<reference evidence="2 3" key="1">
    <citation type="submission" date="2009-01" db="EMBL/GenBank/DDBJ databases">
        <title>Complete sequence of Geobacter sp. FRC-32.</title>
        <authorList>
            <consortium name="US DOE Joint Genome Institute"/>
            <person name="Lucas S."/>
            <person name="Copeland A."/>
            <person name="Lapidus A."/>
            <person name="Glavina del Rio T."/>
            <person name="Dalin E."/>
            <person name="Tice H."/>
            <person name="Bruce D."/>
            <person name="Goodwin L."/>
            <person name="Pitluck S."/>
            <person name="Saunders E."/>
            <person name="Brettin T."/>
            <person name="Detter J.C."/>
            <person name="Han C."/>
            <person name="Larimer F."/>
            <person name="Land M."/>
            <person name="Hauser L."/>
            <person name="Kyrpides N."/>
            <person name="Ovchinnikova G."/>
            <person name="Kostka J."/>
            <person name="Richardson P."/>
        </authorList>
    </citation>
    <scope>NUCLEOTIDE SEQUENCE [LARGE SCALE GENOMIC DNA]</scope>
    <source>
        <strain evidence="3">DSM 22248 / JCM 15807 / FRC-32</strain>
    </source>
</reference>
<dbReference type="SUPFAM" id="SSF88723">
    <property type="entry name" value="PIN domain-like"/>
    <property type="match status" value="1"/>
</dbReference>
<dbReference type="InterPro" id="IPR029060">
    <property type="entry name" value="PIN-like_dom_sf"/>
</dbReference>
<dbReference type="Pfam" id="PF13470">
    <property type="entry name" value="PIN_3"/>
    <property type="match status" value="1"/>
</dbReference>
<proteinExistence type="predicted"/>
<name>B9M6Q8_GEODF</name>
<dbReference type="RefSeq" id="WP_012646847.1">
    <property type="nucleotide sequence ID" value="NC_011979.1"/>
</dbReference>